<keyword evidence="1" id="KW-0614">Plasmid</keyword>
<sequence length="117" mass="13424">MSLLSVKINEVTKLDDADIHYFQQKNLDLDHLVKLMSPPERLTKAEWIALFERLAPNRFDASCDREALVDERQAAQLSIFSAKQKTILVMVAQFYHAISDEQKKLFEAELLTCITNG</sequence>
<accession>A0AAU8BRN6</accession>
<name>A0AAU8BRN6_9VIBR</name>
<evidence type="ECO:0000313" key="1">
    <source>
        <dbReference type="EMBL" id="XCD19298.1"/>
    </source>
</evidence>
<protein>
    <submittedName>
        <fullName evidence="1">Uncharacterized protein</fullName>
    </submittedName>
</protein>
<dbReference type="EMBL" id="CP115922">
    <property type="protein sequence ID" value="XCD19298.1"/>
    <property type="molecule type" value="Genomic_DNA"/>
</dbReference>
<dbReference type="AlphaFoldDB" id="A0AAU8BRN6"/>
<organism evidence="1">
    <name type="scientific">Vibrio chaetopteri</name>
    <dbReference type="NCBI Taxonomy" id="3016528"/>
    <lineage>
        <taxon>Bacteria</taxon>
        <taxon>Pseudomonadati</taxon>
        <taxon>Pseudomonadota</taxon>
        <taxon>Gammaproteobacteria</taxon>
        <taxon>Vibrionales</taxon>
        <taxon>Vibrionaceae</taxon>
        <taxon>Vibrio</taxon>
    </lineage>
</organism>
<geneLocation type="plasmid" evidence="1">
    <name>p1</name>
</geneLocation>
<dbReference type="RefSeq" id="WP_353500416.1">
    <property type="nucleotide sequence ID" value="NZ_CP115922.1"/>
</dbReference>
<dbReference type="KEGG" id="vck:PG915_24385"/>
<reference evidence="1" key="1">
    <citation type="submission" date="2023-01" db="EMBL/GenBank/DDBJ databases">
        <title>Vibrio sp. CB1-14 genome sequencing.</title>
        <authorList>
            <person name="Otstavnykh N."/>
            <person name="Isaeva M."/>
            <person name="Meleshko D."/>
        </authorList>
    </citation>
    <scope>NUCLEOTIDE SEQUENCE</scope>
    <source>
        <strain evidence="1">CB1-14</strain>
        <plasmid evidence="1">p1</plasmid>
    </source>
</reference>
<proteinExistence type="predicted"/>
<gene>
    <name evidence="1" type="ORF">PG915_24385</name>
</gene>